<accession>A0A9Q2ZTZ6</accession>
<evidence type="ECO:0000313" key="1">
    <source>
        <dbReference type="EMBL" id="MBT1778312.1"/>
    </source>
</evidence>
<proteinExistence type="predicted"/>
<name>A0A9Q2ZTZ6_9ENTR</name>
<dbReference type="Proteomes" id="UP000742934">
    <property type="component" value="Unassembled WGS sequence"/>
</dbReference>
<evidence type="ECO:0000313" key="2">
    <source>
        <dbReference type="Proteomes" id="UP000742934"/>
    </source>
</evidence>
<sequence>MTLTKEWLQQTIAELEEERDAVPGAVNEDAVMALAAMKLALASLEAERGADPVAFINGAWKLVYYRPPKELGLKIGDKLYAAPPAPVSVPDELTREEYKRRFMEDDDFDDTFRGGWNAYRAAMLNNQDDGYFMPLPTSLRSN</sequence>
<gene>
    <name evidence="1" type="ORF">KK080_16045</name>
</gene>
<dbReference type="EMBL" id="JAHEVK010000019">
    <property type="protein sequence ID" value="MBT1778312.1"/>
    <property type="molecule type" value="Genomic_DNA"/>
</dbReference>
<dbReference type="AlphaFoldDB" id="A0A9Q2ZTZ6"/>
<comment type="caution">
    <text evidence="1">The sequence shown here is derived from an EMBL/GenBank/DDBJ whole genome shotgun (WGS) entry which is preliminary data.</text>
</comment>
<reference evidence="1" key="1">
    <citation type="submission" date="2021-05" db="EMBL/GenBank/DDBJ databases">
        <title>The batch submission of Enterobacter spp. strains.</title>
        <authorList>
            <person name="Wei L."/>
            <person name="Wang C."/>
            <person name="Feng Y."/>
            <person name="Zong Z."/>
        </authorList>
    </citation>
    <scope>NUCLEOTIDE SEQUENCE</scope>
    <source>
        <strain evidence="1">090086</strain>
    </source>
</reference>
<organism evidence="1 2">
    <name type="scientific">Enterobacter hormaechei subsp. hoffmannii</name>
    <dbReference type="NCBI Taxonomy" id="1812934"/>
    <lineage>
        <taxon>Bacteria</taxon>
        <taxon>Pseudomonadati</taxon>
        <taxon>Pseudomonadota</taxon>
        <taxon>Gammaproteobacteria</taxon>
        <taxon>Enterobacterales</taxon>
        <taxon>Enterobacteriaceae</taxon>
        <taxon>Enterobacter</taxon>
        <taxon>Enterobacter cloacae complex</taxon>
    </lineage>
</organism>
<protein>
    <submittedName>
        <fullName evidence="1">Uncharacterized protein</fullName>
    </submittedName>
</protein>